<organism evidence="3 4">
    <name type="scientific">Hortaea werneckii</name>
    <name type="common">Black yeast</name>
    <name type="synonym">Cladosporium werneckii</name>
    <dbReference type="NCBI Taxonomy" id="91943"/>
    <lineage>
        <taxon>Eukaryota</taxon>
        <taxon>Fungi</taxon>
        <taxon>Dikarya</taxon>
        <taxon>Ascomycota</taxon>
        <taxon>Pezizomycotina</taxon>
        <taxon>Dothideomycetes</taxon>
        <taxon>Dothideomycetidae</taxon>
        <taxon>Mycosphaerellales</taxon>
        <taxon>Teratosphaeriaceae</taxon>
        <taxon>Hortaea</taxon>
    </lineage>
</organism>
<dbReference type="PANTHER" id="PTHR47785">
    <property type="entry name" value="ZN(II)2CYS6 TRANSCRIPTION FACTOR (EUROFUNG)-RELATED-RELATED"/>
    <property type="match status" value="1"/>
</dbReference>
<evidence type="ECO:0000313" key="4">
    <source>
        <dbReference type="Proteomes" id="UP000269539"/>
    </source>
</evidence>
<dbReference type="GO" id="GO:0003677">
    <property type="term" value="F:DNA binding"/>
    <property type="evidence" value="ECO:0007669"/>
    <property type="project" value="InterPro"/>
</dbReference>
<evidence type="ECO:0000259" key="2">
    <source>
        <dbReference type="Pfam" id="PF04082"/>
    </source>
</evidence>
<dbReference type="PANTHER" id="PTHR47785:SF6">
    <property type="entry name" value="ZN(II)2CYS6 TRANSCRIPTION FACTOR (EUROFUNG)"/>
    <property type="match status" value="1"/>
</dbReference>
<dbReference type="Pfam" id="PF04082">
    <property type="entry name" value="Fungal_trans"/>
    <property type="match status" value="1"/>
</dbReference>
<evidence type="ECO:0000313" key="3">
    <source>
        <dbReference type="EMBL" id="RMZ00504.1"/>
    </source>
</evidence>
<gene>
    <name evidence="3" type="ORF">D0864_03713</name>
</gene>
<evidence type="ECO:0000256" key="1">
    <source>
        <dbReference type="ARBA" id="ARBA00023242"/>
    </source>
</evidence>
<dbReference type="AlphaFoldDB" id="A0A3M7GHF9"/>
<dbReference type="Proteomes" id="UP000269539">
    <property type="component" value="Unassembled WGS sequence"/>
</dbReference>
<dbReference type="InterPro" id="IPR007219">
    <property type="entry name" value="XnlR_reg_dom"/>
</dbReference>
<accession>A0A3M7GHF9</accession>
<dbReference type="EMBL" id="QWIO01000298">
    <property type="protein sequence ID" value="RMZ00504.1"/>
    <property type="molecule type" value="Genomic_DNA"/>
</dbReference>
<proteinExistence type="predicted"/>
<dbReference type="InterPro" id="IPR053181">
    <property type="entry name" value="EcdB-like_regulator"/>
</dbReference>
<feature type="domain" description="Xylanolytic transcriptional activator regulatory" evidence="2">
    <location>
        <begin position="56"/>
        <end position="209"/>
    </location>
</feature>
<comment type="caution">
    <text evidence="3">The sequence shown here is derived from an EMBL/GenBank/DDBJ whole genome shotgun (WGS) entry which is preliminary data.</text>
</comment>
<dbReference type="GO" id="GO:0008270">
    <property type="term" value="F:zinc ion binding"/>
    <property type="evidence" value="ECO:0007669"/>
    <property type="project" value="InterPro"/>
</dbReference>
<protein>
    <recommendedName>
        <fullName evidence="2">Xylanolytic transcriptional activator regulatory domain-containing protein</fullName>
    </recommendedName>
</protein>
<reference evidence="3 4" key="1">
    <citation type="journal article" date="2018" name="BMC Genomics">
        <title>Genomic evidence for intraspecific hybridization in a clonal and extremely halotolerant yeast.</title>
        <authorList>
            <person name="Gostincar C."/>
            <person name="Stajich J.E."/>
            <person name="Zupancic J."/>
            <person name="Zalar P."/>
            <person name="Gunde-Cimerman N."/>
        </authorList>
    </citation>
    <scope>NUCLEOTIDE SEQUENCE [LARGE SCALE GENOMIC DNA]</scope>
    <source>
        <strain evidence="3 4">EXF-10513</strain>
    </source>
</reference>
<dbReference type="GO" id="GO:0006351">
    <property type="term" value="P:DNA-templated transcription"/>
    <property type="evidence" value="ECO:0007669"/>
    <property type="project" value="InterPro"/>
</dbReference>
<keyword evidence="1" id="KW-0539">Nucleus</keyword>
<sequence length="216" mass="23955">MAQLLREGYVEDDPSAVLALLVFALAEVATAGINAQPLGESETYPSRFQSSTAEQPPGLALFNEARRRLAFIRTDGSLEHVQILLLQATYYEASARHLDYWSSATAASMACQLVIRSSNVDWTSAYGDSVSRAFWSCLIKEDLFRLELDLPRTGIADLHERVPCPHFRSAEMGKDSNPRNSHHSFDGKQKKHHASFLALIELKSLISSIGTVFEEA</sequence>
<dbReference type="CDD" id="cd12148">
    <property type="entry name" value="fungal_TF_MHR"/>
    <property type="match status" value="1"/>
</dbReference>
<name>A0A3M7GHF9_HORWE</name>